<reference evidence="2 3" key="1">
    <citation type="journal article" date="2014" name="Genome Announc.">
        <title>Draft Genome Sequences of Marine Flavobacterium Nonlabens Strains NR17, NR24, NR27, NR32, NR33, and Ara13.</title>
        <authorList>
            <person name="Nakanishi M."/>
            <person name="Meirelles P."/>
            <person name="Suzuki R."/>
            <person name="Takatani N."/>
            <person name="Mino S."/>
            <person name="Suda W."/>
            <person name="Oshima K."/>
            <person name="Hattori M."/>
            <person name="Ohkuma M."/>
            <person name="Hosokawa M."/>
            <person name="Miyashita K."/>
            <person name="Thompson F.L."/>
            <person name="Niwa A."/>
            <person name="Sawabe T."/>
            <person name="Sawabe T."/>
        </authorList>
    </citation>
    <scope>NUCLEOTIDE SEQUENCE [LARGE SCALE GENOMIC DNA]</scope>
    <source>
        <strain evidence="3">JCM19296</strain>
    </source>
</reference>
<dbReference type="PANTHER" id="PTHR30158">
    <property type="entry name" value="ACRA/E-RELATED COMPONENT OF DRUG EFFLUX TRANSPORTER"/>
    <property type="match status" value="1"/>
</dbReference>
<dbReference type="PANTHER" id="PTHR30158:SF23">
    <property type="entry name" value="MULTIDRUG RESISTANCE PROTEIN MEXA"/>
    <property type="match status" value="1"/>
</dbReference>
<protein>
    <submittedName>
        <fullName evidence="2">Probable Co/Zn/Cd efflux system membrane fusionprotein</fullName>
    </submittedName>
</protein>
<dbReference type="GO" id="GO:0046677">
    <property type="term" value="P:response to antibiotic"/>
    <property type="evidence" value="ECO:0007669"/>
    <property type="project" value="TreeGrafter"/>
</dbReference>
<dbReference type="Gene3D" id="2.40.50.100">
    <property type="match status" value="1"/>
</dbReference>
<dbReference type="GO" id="GO:0005886">
    <property type="term" value="C:plasma membrane"/>
    <property type="evidence" value="ECO:0007669"/>
    <property type="project" value="TreeGrafter"/>
</dbReference>
<dbReference type="SUPFAM" id="SSF111369">
    <property type="entry name" value="HlyD-like secretion proteins"/>
    <property type="match status" value="1"/>
</dbReference>
<evidence type="ECO:0000313" key="2">
    <source>
        <dbReference type="EMBL" id="GAK75906.1"/>
    </source>
</evidence>
<name>A0A081DAG0_NONUL</name>
<comment type="caution">
    <text evidence="2">The sequence shown here is derived from an EMBL/GenBank/DDBJ whole genome shotgun (WGS) entry which is preliminary data.</text>
</comment>
<evidence type="ECO:0000259" key="1">
    <source>
        <dbReference type="Pfam" id="PF25876"/>
    </source>
</evidence>
<feature type="domain" description="Multidrug resistance protein MdtA-like alpha-helical hairpin" evidence="1">
    <location>
        <begin position="92"/>
        <end position="146"/>
    </location>
</feature>
<dbReference type="Proteomes" id="UP000028980">
    <property type="component" value="Unassembled WGS sequence"/>
</dbReference>
<evidence type="ECO:0000313" key="3">
    <source>
        <dbReference type="Proteomes" id="UP000028980"/>
    </source>
</evidence>
<sequence>MKQILLLTLACITIASCKEHKEESHHLSGKHTLTNPIKIDTSITKDYVSQIHAIRHIEVRALEKGYLKTISIDEGATVKKGQALFQIMPNIYKAELEKAEAEAEAVNIEYKNTKMLADSDIVSPNELALAKANSNKAKAEVSMARTHLALPKFLRHLMASSIIFMLEKEVYLMKENF</sequence>
<dbReference type="PROSITE" id="PS51257">
    <property type="entry name" value="PROKAR_LIPOPROTEIN"/>
    <property type="match status" value="1"/>
</dbReference>
<dbReference type="EMBL" id="BBLG01000003">
    <property type="protein sequence ID" value="GAK75906.1"/>
    <property type="molecule type" value="Genomic_DNA"/>
</dbReference>
<dbReference type="InterPro" id="IPR058624">
    <property type="entry name" value="MdtA-like_HH"/>
</dbReference>
<accession>A0A081DAG0</accession>
<dbReference type="Pfam" id="PF25876">
    <property type="entry name" value="HH_MFP_RND"/>
    <property type="match status" value="1"/>
</dbReference>
<organism evidence="2 3">
    <name type="scientific">Nonlabens ulvanivorans</name>
    <name type="common">Persicivirga ulvanivorans</name>
    <dbReference type="NCBI Taxonomy" id="906888"/>
    <lineage>
        <taxon>Bacteria</taxon>
        <taxon>Pseudomonadati</taxon>
        <taxon>Bacteroidota</taxon>
        <taxon>Flavobacteriia</taxon>
        <taxon>Flavobacteriales</taxon>
        <taxon>Flavobacteriaceae</taxon>
        <taxon>Nonlabens</taxon>
    </lineage>
</organism>
<dbReference type="AlphaFoldDB" id="A0A081DAG0"/>
<gene>
    <name evidence="2" type="ORF">JCM19296_1503</name>
</gene>
<proteinExistence type="predicted"/>